<feature type="transmembrane region" description="Helical" evidence="6">
    <location>
        <begin position="105"/>
        <end position="126"/>
    </location>
</feature>
<feature type="transmembrane region" description="Helical" evidence="6">
    <location>
        <begin position="202"/>
        <end position="224"/>
    </location>
</feature>
<dbReference type="OrthoDB" id="9787279at2"/>
<comment type="caution">
    <text evidence="7">The sequence shown here is derived from an EMBL/GenBank/DDBJ whole genome shotgun (WGS) entry which is preliminary data.</text>
</comment>
<dbReference type="EMBL" id="AGBB01000034">
    <property type="protein sequence ID" value="EGY80461.1"/>
    <property type="molecule type" value="Genomic_DNA"/>
</dbReference>
<keyword evidence="4 6" id="KW-1133">Transmembrane helix</keyword>
<keyword evidence="3 6" id="KW-0812">Transmembrane</keyword>
<comment type="subcellular location">
    <subcellularLocation>
        <location evidence="1">Membrane</location>
        <topology evidence="1">Multi-pass membrane protein</topology>
    </subcellularLocation>
</comment>
<dbReference type="PANTHER" id="PTHR30569">
    <property type="entry name" value="CYTOSINE TRANSPORTER CODB"/>
    <property type="match status" value="1"/>
</dbReference>
<dbReference type="Proteomes" id="UP000003422">
    <property type="component" value="Unassembled WGS sequence"/>
</dbReference>
<dbReference type="HOGENOM" id="CLU_035711_1_0_9"/>
<evidence type="ECO:0000313" key="7">
    <source>
        <dbReference type="EMBL" id="EGY80461.1"/>
    </source>
</evidence>
<feature type="transmembrane region" description="Helical" evidence="6">
    <location>
        <begin position="61"/>
        <end position="84"/>
    </location>
</feature>
<dbReference type="Pfam" id="PF02133">
    <property type="entry name" value="Transp_cyt_pur"/>
    <property type="match status" value="1"/>
</dbReference>
<feature type="non-terminal residue" evidence="7">
    <location>
        <position position="339"/>
    </location>
</feature>
<sequence>MRDLNQAESSAIDMDFESSAVPQKERKSFWSITIVWLGFVFVITSMMTGGGLAAGLSFKEILISITIGNIFLSIIAIAVANMSSRTGLSFALITRYTFGNKGSKIATLFVPIVNIGWYTIQAATYGNFIASVLNIEGIGEFLILFLSAIIMGIFAFSGIRAITILGYVAIPAIIFLSIGTAIKAGSLAGWEYVITWIPNENISLVNGVTIVIGTWILSTATCIADTMRFARNSKQAMISAAVGLLGGNSLLILCGAIAGIAMNESDLTSVLLKLGLVIPSLILMTTNIFTTNAANLYSSSLNLANSFRTDRRKIIAIVLLVSGLLCLTKPYNIAMLFKF</sequence>
<protein>
    <recommendedName>
        <fullName evidence="9">Allantoin permease</fullName>
    </recommendedName>
</protein>
<dbReference type="STRING" id="997350.HMPREF9129_0460"/>
<feature type="transmembrane region" description="Helical" evidence="6">
    <location>
        <begin position="138"/>
        <end position="157"/>
    </location>
</feature>
<dbReference type="GO" id="GO:0015209">
    <property type="term" value="F:cytosine transmembrane transporter activity"/>
    <property type="evidence" value="ECO:0007669"/>
    <property type="project" value="InterPro"/>
</dbReference>
<proteinExistence type="inferred from homology"/>
<accession>G4D230</accession>
<evidence type="ECO:0008006" key="9">
    <source>
        <dbReference type="Google" id="ProtNLM"/>
    </source>
</evidence>
<evidence type="ECO:0000256" key="5">
    <source>
        <dbReference type="ARBA" id="ARBA00023136"/>
    </source>
</evidence>
<gene>
    <name evidence="7" type="ORF">HMPREF9129_0460</name>
</gene>
<evidence type="ECO:0000256" key="6">
    <source>
        <dbReference type="SAM" id="Phobius"/>
    </source>
</evidence>
<dbReference type="InterPro" id="IPR001248">
    <property type="entry name" value="Pur-cyt_permease"/>
</dbReference>
<name>G4D230_9FIRM</name>
<feature type="transmembrane region" description="Helical" evidence="6">
    <location>
        <begin position="34"/>
        <end position="55"/>
    </location>
</feature>
<dbReference type="GO" id="GO:0005886">
    <property type="term" value="C:plasma membrane"/>
    <property type="evidence" value="ECO:0007669"/>
    <property type="project" value="TreeGrafter"/>
</dbReference>
<dbReference type="RefSeq" id="WP_004819867.1">
    <property type="nucleotide sequence ID" value="NZ_JH165061.1"/>
</dbReference>
<evidence type="ECO:0000256" key="3">
    <source>
        <dbReference type="ARBA" id="ARBA00022692"/>
    </source>
</evidence>
<dbReference type="AlphaFoldDB" id="G4D230"/>
<comment type="similarity">
    <text evidence="2">Belongs to the purine-cytosine permease (2.A.39) family.</text>
</comment>
<dbReference type="PANTHER" id="PTHR30569:SF0">
    <property type="entry name" value="CYTOSINE PERMEASE"/>
    <property type="match status" value="1"/>
</dbReference>
<feature type="transmembrane region" description="Helical" evidence="6">
    <location>
        <begin position="236"/>
        <end position="262"/>
    </location>
</feature>
<dbReference type="InterPro" id="IPR030191">
    <property type="entry name" value="CodB"/>
</dbReference>
<evidence type="ECO:0000313" key="8">
    <source>
        <dbReference type="Proteomes" id="UP000003422"/>
    </source>
</evidence>
<dbReference type="eggNOG" id="COG1457">
    <property type="taxonomic scope" value="Bacteria"/>
</dbReference>
<feature type="transmembrane region" description="Helical" evidence="6">
    <location>
        <begin position="164"/>
        <end position="182"/>
    </location>
</feature>
<evidence type="ECO:0000256" key="1">
    <source>
        <dbReference type="ARBA" id="ARBA00004141"/>
    </source>
</evidence>
<evidence type="ECO:0000256" key="4">
    <source>
        <dbReference type="ARBA" id="ARBA00022989"/>
    </source>
</evidence>
<feature type="transmembrane region" description="Helical" evidence="6">
    <location>
        <begin position="314"/>
        <end position="337"/>
    </location>
</feature>
<dbReference type="Gene3D" id="1.10.4160.10">
    <property type="entry name" value="Hydantoin permease"/>
    <property type="match status" value="1"/>
</dbReference>
<feature type="transmembrane region" description="Helical" evidence="6">
    <location>
        <begin position="274"/>
        <end position="294"/>
    </location>
</feature>
<keyword evidence="8" id="KW-1185">Reference proteome</keyword>
<evidence type="ECO:0000256" key="2">
    <source>
        <dbReference type="ARBA" id="ARBA00008974"/>
    </source>
</evidence>
<keyword evidence="5 6" id="KW-0472">Membrane</keyword>
<organism evidence="7 8">
    <name type="scientific">Peptoniphilus indolicus ATCC 29427</name>
    <dbReference type="NCBI Taxonomy" id="997350"/>
    <lineage>
        <taxon>Bacteria</taxon>
        <taxon>Bacillati</taxon>
        <taxon>Bacillota</taxon>
        <taxon>Tissierellia</taxon>
        <taxon>Tissierellales</taxon>
        <taxon>Peptoniphilaceae</taxon>
        <taxon>Peptoniphilus</taxon>
    </lineage>
</organism>
<reference evidence="7 8" key="1">
    <citation type="submission" date="2011-06" db="EMBL/GenBank/DDBJ databases">
        <authorList>
            <person name="Muzny D."/>
            <person name="Qin X."/>
            <person name="Deng J."/>
            <person name="Jiang H."/>
            <person name="Liu Y."/>
            <person name="Qu J."/>
            <person name="Song X.-Z."/>
            <person name="Zhang L."/>
            <person name="Thornton R."/>
            <person name="Coyle M."/>
            <person name="Francisco L."/>
            <person name="Jackson L."/>
            <person name="Javaid M."/>
            <person name="Korchina V."/>
            <person name="Kovar C."/>
            <person name="Mata R."/>
            <person name="Mathew T."/>
            <person name="Ngo R."/>
            <person name="Nguyen L."/>
            <person name="Nguyen N."/>
            <person name="Okwuonu G."/>
            <person name="Ongeri F."/>
            <person name="Pham C."/>
            <person name="Simmons D."/>
            <person name="Wilczek-Boney K."/>
            <person name="Hale W."/>
            <person name="Jakkamsetti A."/>
            <person name="Pham P."/>
            <person name="Ruth R."/>
            <person name="San Lucas F."/>
            <person name="Warren J."/>
            <person name="Zhang J."/>
            <person name="Zhao Z."/>
            <person name="Zhou C."/>
            <person name="Zhu D."/>
            <person name="Lee S."/>
            <person name="Bess C."/>
            <person name="Blankenburg K."/>
            <person name="Forbes L."/>
            <person name="Fu Q."/>
            <person name="Gubbala S."/>
            <person name="Hirani K."/>
            <person name="Jayaseelan J.C."/>
            <person name="Lara F."/>
            <person name="Munidasa M."/>
            <person name="Palculict T."/>
            <person name="Patil S."/>
            <person name="Pu L.-L."/>
            <person name="Saada N."/>
            <person name="Tang L."/>
            <person name="Weissenberger G."/>
            <person name="Zhu Y."/>
            <person name="Hemphill L."/>
            <person name="Shang Y."/>
            <person name="Youmans B."/>
            <person name="Ayvaz T."/>
            <person name="Ross M."/>
            <person name="Santibanez J."/>
            <person name="Aqrawi P."/>
            <person name="Gross S."/>
            <person name="Joshi V."/>
            <person name="Fowler G."/>
            <person name="Nazareth L."/>
            <person name="Reid J."/>
            <person name="Worley K."/>
            <person name="Petrosino J."/>
            <person name="Highlander S."/>
            <person name="Gibbs R."/>
        </authorList>
    </citation>
    <scope>NUCLEOTIDE SEQUENCE [LARGE SCALE GENOMIC DNA]</scope>
    <source>
        <strain evidence="7 8">ATCC 29427</strain>
    </source>
</reference>